<evidence type="ECO:0000256" key="1">
    <source>
        <dbReference type="SAM" id="Phobius"/>
    </source>
</evidence>
<protein>
    <submittedName>
        <fullName evidence="2">Uncharacterized protein</fullName>
    </submittedName>
</protein>
<sequence length="270" mass="28936">MDAVAQSLWAKNNDAEISRTVGQQVGMMSSAWEHRIPELLFTDDEHPGEAVSAVKALAIASAEGQRIYQVTQENVNAVLPVLNISTEVKDEIRAAVAVGQVATVSQENISVGGWTGVGYIIADPETGAGAYRISGGSNGAWLISALAGTYAALGLILMTAVLEAGLMLFVGFLVVGFYNVMLGQTFAERFNLASLFLGLLDFTLFMFIAAGVLSITTSLLIVLSIIVVVTTLLSNALALRILPFRRFFAYTIKNGKITYKPIFLGQSFYI</sequence>
<dbReference type="AlphaFoldDB" id="A0A4E0RBJ3"/>
<feature type="transmembrane region" description="Helical" evidence="1">
    <location>
        <begin position="219"/>
        <end position="239"/>
    </location>
</feature>
<keyword evidence="1" id="KW-0812">Transmembrane</keyword>
<name>A0A4E0RBJ3_9GAMM</name>
<keyword evidence="3" id="KW-1185">Reference proteome</keyword>
<reference evidence="2 3" key="1">
    <citation type="journal article" date="2016" name="Front. Microbiol.">
        <title>Single-Cell (Meta-)Genomics of a Dimorphic Candidatus Thiomargarita nelsonii Reveals Genomic Plasticity.</title>
        <authorList>
            <person name="Flood B.E."/>
            <person name="Fliss P."/>
            <person name="Jones D.S."/>
            <person name="Dick G.J."/>
            <person name="Jain S."/>
            <person name="Kaster A.K."/>
            <person name="Winkel M."/>
            <person name="Mussmann M."/>
            <person name="Bailey J."/>
        </authorList>
    </citation>
    <scope>NUCLEOTIDE SEQUENCE [LARGE SCALE GENOMIC DNA]</scope>
    <source>
        <strain evidence="2">Hydrate Ridge</strain>
    </source>
</reference>
<feature type="transmembrane region" description="Helical" evidence="1">
    <location>
        <begin position="140"/>
        <end position="158"/>
    </location>
</feature>
<accession>A0A4E0RBJ3</accession>
<feature type="transmembrane region" description="Helical" evidence="1">
    <location>
        <begin position="192"/>
        <end position="213"/>
    </location>
</feature>
<dbReference type="Proteomes" id="UP000030428">
    <property type="component" value="Unassembled WGS sequence"/>
</dbReference>
<gene>
    <name evidence="2" type="ORF">PN36_32625</name>
</gene>
<keyword evidence="1" id="KW-1133">Transmembrane helix</keyword>
<feature type="transmembrane region" description="Helical" evidence="1">
    <location>
        <begin position="164"/>
        <end position="180"/>
    </location>
</feature>
<organism evidence="2 3">
    <name type="scientific">Candidatus Thiomargarita nelsonii</name>
    <dbReference type="NCBI Taxonomy" id="1003181"/>
    <lineage>
        <taxon>Bacteria</taxon>
        <taxon>Pseudomonadati</taxon>
        <taxon>Pseudomonadota</taxon>
        <taxon>Gammaproteobacteria</taxon>
        <taxon>Thiotrichales</taxon>
        <taxon>Thiotrichaceae</taxon>
        <taxon>Thiomargarita</taxon>
    </lineage>
</organism>
<evidence type="ECO:0000313" key="2">
    <source>
        <dbReference type="EMBL" id="TGN99876.1"/>
    </source>
</evidence>
<comment type="caution">
    <text evidence="2">The sequence shown here is derived from an EMBL/GenBank/DDBJ whole genome shotgun (WGS) entry which is preliminary data.</text>
</comment>
<evidence type="ECO:0000313" key="3">
    <source>
        <dbReference type="Proteomes" id="UP000030428"/>
    </source>
</evidence>
<keyword evidence="1" id="KW-0472">Membrane</keyword>
<proteinExistence type="predicted"/>
<dbReference type="EMBL" id="JSZA02000294">
    <property type="protein sequence ID" value="TGN99876.1"/>
    <property type="molecule type" value="Genomic_DNA"/>
</dbReference>